<gene>
    <name evidence="2" type="ORF">NCTC12971_05675</name>
</gene>
<accession>A0A4U9HVI5</accession>
<dbReference type="Proteomes" id="UP000307968">
    <property type="component" value="Chromosome"/>
</dbReference>
<feature type="region of interest" description="Disordered" evidence="1">
    <location>
        <begin position="42"/>
        <end position="61"/>
    </location>
</feature>
<reference evidence="2 3" key="1">
    <citation type="submission" date="2019-05" db="EMBL/GenBank/DDBJ databases">
        <authorList>
            <consortium name="Pathogen Informatics"/>
        </authorList>
    </citation>
    <scope>NUCLEOTIDE SEQUENCE [LARGE SCALE GENOMIC DNA]</scope>
    <source>
        <strain evidence="2 3">NCTC12971</strain>
    </source>
</reference>
<proteinExistence type="predicted"/>
<feature type="compositionally biased region" description="Polar residues" evidence="1">
    <location>
        <begin position="44"/>
        <end position="55"/>
    </location>
</feature>
<name>A0A4U9HVI5_SERRU</name>
<dbReference type="EMBL" id="LR590463">
    <property type="protein sequence ID" value="VTP68527.1"/>
    <property type="molecule type" value="Genomic_DNA"/>
</dbReference>
<dbReference type="AlphaFoldDB" id="A0A4U9HVI5"/>
<organism evidence="2 3">
    <name type="scientific">Serratia rubidaea</name>
    <name type="common">Serratia marinorubra</name>
    <dbReference type="NCBI Taxonomy" id="61652"/>
    <lineage>
        <taxon>Bacteria</taxon>
        <taxon>Pseudomonadati</taxon>
        <taxon>Pseudomonadota</taxon>
        <taxon>Gammaproteobacteria</taxon>
        <taxon>Enterobacterales</taxon>
        <taxon>Yersiniaceae</taxon>
        <taxon>Serratia</taxon>
    </lineage>
</organism>
<protein>
    <submittedName>
        <fullName evidence="2">Uncharacterized protein</fullName>
    </submittedName>
</protein>
<sequence length="61" mass="6455">MCHIAAENSELPSMMLSIGLSFSSGSSLLSLHPVTMPMARCFPQGTQTRAPTTGCSPWGSR</sequence>
<evidence type="ECO:0000313" key="2">
    <source>
        <dbReference type="EMBL" id="VTP68527.1"/>
    </source>
</evidence>
<evidence type="ECO:0000256" key="1">
    <source>
        <dbReference type="SAM" id="MobiDB-lite"/>
    </source>
</evidence>
<evidence type="ECO:0000313" key="3">
    <source>
        <dbReference type="Proteomes" id="UP000307968"/>
    </source>
</evidence>